<dbReference type="GO" id="GO:0005381">
    <property type="term" value="F:iron ion transmembrane transporter activity"/>
    <property type="evidence" value="ECO:0007669"/>
    <property type="project" value="UniProtKB-UniRule"/>
</dbReference>
<evidence type="ECO:0000256" key="1">
    <source>
        <dbReference type="ARBA" id="ARBA00004141"/>
    </source>
</evidence>
<dbReference type="OrthoDB" id="648861at2759"/>
<gene>
    <name evidence="7" type="ORF">DID88_001175</name>
</gene>
<proteinExistence type="inferred from homology"/>
<keyword evidence="5" id="KW-0472">Membrane</keyword>
<comment type="subcellular location">
    <subcellularLocation>
        <location evidence="1 6">Membrane</location>
        <topology evidence="1 6">Multi-pass membrane protein</topology>
    </subcellularLocation>
</comment>
<name>A0A395IZ32_9HELO</name>
<evidence type="ECO:0000256" key="5">
    <source>
        <dbReference type="ARBA" id="ARBA00023136"/>
    </source>
</evidence>
<evidence type="ECO:0000313" key="8">
    <source>
        <dbReference type="Proteomes" id="UP000249056"/>
    </source>
</evidence>
<evidence type="ECO:0000256" key="3">
    <source>
        <dbReference type="ARBA" id="ARBA00022692"/>
    </source>
</evidence>
<sequence length="120" mass="13028">MGGVMNLRLLSSRRMYGLRHWLLLLFVEAKNGSGGNDGVPLLKVVADEASSGDTIKIAIFVLILGFGILEGLSASGNMLSMERDWVVTAAAPEGRAYDLTHLNAAMRRRIDLIYAETYSG</sequence>
<dbReference type="Proteomes" id="UP000249056">
    <property type="component" value="Unassembled WGS sequence"/>
</dbReference>
<dbReference type="AlphaFoldDB" id="A0A395IZ32"/>
<evidence type="ECO:0000256" key="6">
    <source>
        <dbReference type="RuleBase" id="RU365065"/>
    </source>
</evidence>
<comment type="similarity">
    <text evidence="6">Belongs to the ferroportin (FP) (TC 2.A.100) family. SLC40A subfamily.</text>
</comment>
<reference evidence="7 8" key="1">
    <citation type="submission" date="2018-06" db="EMBL/GenBank/DDBJ databases">
        <title>Genome Sequence of the Brown Rot Fungal Pathogen Monilinia fructigena.</title>
        <authorList>
            <person name="Landi L."/>
            <person name="De Miccolis Angelini R.M."/>
            <person name="Pollastro S."/>
            <person name="Abate D."/>
            <person name="Faretra F."/>
            <person name="Romanazzi G."/>
        </authorList>
    </citation>
    <scope>NUCLEOTIDE SEQUENCE [LARGE SCALE GENOMIC DNA]</scope>
    <source>
        <strain evidence="7 8">Mfrg269</strain>
    </source>
</reference>
<dbReference type="GO" id="GO:0016020">
    <property type="term" value="C:membrane"/>
    <property type="evidence" value="ECO:0007669"/>
    <property type="project" value="UniProtKB-SubCell"/>
</dbReference>
<dbReference type="EMBL" id="QKRW01000011">
    <property type="protein sequence ID" value="RAL65068.1"/>
    <property type="molecule type" value="Genomic_DNA"/>
</dbReference>
<keyword evidence="4" id="KW-1133">Transmembrane helix</keyword>
<comment type="function">
    <text evidence="6">May be involved in iron transport and iron homeostasis.</text>
</comment>
<protein>
    <recommendedName>
        <fullName evidence="6">Solute carrier family 40 member</fullName>
    </recommendedName>
</protein>
<organism evidence="7 8">
    <name type="scientific">Monilinia fructigena</name>
    <dbReference type="NCBI Taxonomy" id="38457"/>
    <lineage>
        <taxon>Eukaryota</taxon>
        <taxon>Fungi</taxon>
        <taxon>Dikarya</taxon>
        <taxon>Ascomycota</taxon>
        <taxon>Pezizomycotina</taxon>
        <taxon>Leotiomycetes</taxon>
        <taxon>Helotiales</taxon>
        <taxon>Sclerotiniaceae</taxon>
        <taxon>Monilinia</taxon>
    </lineage>
</organism>
<keyword evidence="2 6" id="KW-0813">Transport</keyword>
<evidence type="ECO:0000313" key="7">
    <source>
        <dbReference type="EMBL" id="RAL65068.1"/>
    </source>
</evidence>
<keyword evidence="3" id="KW-0812">Transmembrane</keyword>
<accession>A0A395IZ32</accession>
<keyword evidence="6" id="KW-0406">Ion transport</keyword>
<evidence type="ECO:0000256" key="4">
    <source>
        <dbReference type="ARBA" id="ARBA00022989"/>
    </source>
</evidence>
<dbReference type="Pfam" id="PF06963">
    <property type="entry name" value="FPN1"/>
    <property type="match status" value="1"/>
</dbReference>
<keyword evidence="8" id="KW-1185">Reference proteome</keyword>
<evidence type="ECO:0000256" key="2">
    <source>
        <dbReference type="ARBA" id="ARBA00022448"/>
    </source>
</evidence>
<comment type="caution">
    <text evidence="7">The sequence shown here is derived from an EMBL/GenBank/DDBJ whole genome shotgun (WGS) entry which is preliminary data.</text>
</comment>
<dbReference type="InterPro" id="IPR009716">
    <property type="entry name" value="Ferroportin-1"/>
</dbReference>